<dbReference type="SUPFAM" id="SSF52172">
    <property type="entry name" value="CheY-like"/>
    <property type="match status" value="1"/>
</dbReference>
<feature type="domain" description="Response regulatory" evidence="10">
    <location>
        <begin position="2"/>
        <end position="119"/>
    </location>
</feature>
<gene>
    <name evidence="11" type="ORF">BKP37_06860</name>
</gene>
<evidence type="ECO:0000256" key="7">
    <source>
        <dbReference type="ARBA" id="ARBA00023163"/>
    </source>
</evidence>
<evidence type="ECO:0000259" key="10">
    <source>
        <dbReference type="PROSITE" id="PS50110"/>
    </source>
</evidence>
<feature type="modified residue" description="4-aspartylphosphate" evidence="8">
    <location>
        <position position="54"/>
    </location>
</feature>
<protein>
    <submittedName>
        <fullName evidence="11">Two-component system response regulator</fullName>
    </submittedName>
</protein>
<evidence type="ECO:0000256" key="1">
    <source>
        <dbReference type="ARBA" id="ARBA00004496"/>
    </source>
</evidence>
<dbReference type="PROSITE" id="PS00041">
    <property type="entry name" value="HTH_ARAC_FAMILY_1"/>
    <property type="match status" value="1"/>
</dbReference>
<dbReference type="Proteomes" id="UP000179524">
    <property type="component" value="Unassembled WGS sequence"/>
</dbReference>
<dbReference type="Gene3D" id="3.40.50.2300">
    <property type="match status" value="1"/>
</dbReference>
<dbReference type="PROSITE" id="PS01124">
    <property type="entry name" value="HTH_ARAC_FAMILY_2"/>
    <property type="match status" value="1"/>
</dbReference>
<dbReference type="CDD" id="cd17536">
    <property type="entry name" value="REC_YesN-like"/>
    <property type="match status" value="1"/>
</dbReference>
<evidence type="ECO:0000256" key="5">
    <source>
        <dbReference type="ARBA" id="ARBA00023015"/>
    </source>
</evidence>
<comment type="caution">
    <text evidence="11">The sequence shown here is derived from an EMBL/GenBank/DDBJ whole genome shotgun (WGS) entry which is preliminary data.</text>
</comment>
<dbReference type="GO" id="GO:0003700">
    <property type="term" value="F:DNA-binding transcription factor activity"/>
    <property type="evidence" value="ECO:0007669"/>
    <property type="project" value="InterPro"/>
</dbReference>
<dbReference type="GO" id="GO:0000160">
    <property type="term" value="P:phosphorelay signal transduction system"/>
    <property type="evidence" value="ECO:0007669"/>
    <property type="project" value="UniProtKB-KW"/>
</dbReference>
<dbReference type="SMART" id="SM00448">
    <property type="entry name" value="REC"/>
    <property type="match status" value="1"/>
</dbReference>
<evidence type="ECO:0000313" key="12">
    <source>
        <dbReference type="Proteomes" id="UP000179524"/>
    </source>
</evidence>
<dbReference type="AlphaFoldDB" id="A0A1S2LUV6"/>
<dbReference type="EMBL" id="MLQR01000014">
    <property type="protein sequence ID" value="OIJ15145.1"/>
    <property type="molecule type" value="Genomic_DNA"/>
</dbReference>
<dbReference type="PROSITE" id="PS50110">
    <property type="entry name" value="RESPONSE_REGULATORY"/>
    <property type="match status" value="1"/>
</dbReference>
<keyword evidence="3 8" id="KW-0597">Phosphoprotein</keyword>
<evidence type="ECO:0000259" key="9">
    <source>
        <dbReference type="PROSITE" id="PS01124"/>
    </source>
</evidence>
<dbReference type="PANTHER" id="PTHR42713">
    <property type="entry name" value="HISTIDINE KINASE-RELATED"/>
    <property type="match status" value="1"/>
</dbReference>
<organism evidence="11 12">
    <name type="scientific">Anaerobacillus alkalilacustris</name>
    <dbReference type="NCBI Taxonomy" id="393763"/>
    <lineage>
        <taxon>Bacteria</taxon>
        <taxon>Bacillati</taxon>
        <taxon>Bacillota</taxon>
        <taxon>Bacilli</taxon>
        <taxon>Bacillales</taxon>
        <taxon>Bacillaceae</taxon>
        <taxon>Anaerobacillus</taxon>
    </lineage>
</organism>
<dbReference type="PRINTS" id="PR00032">
    <property type="entry name" value="HTHARAC"/>
</dbReference>
<keyword evidence="12" id="KW-1185">Reference proteome</keyword>
<keyword evidence="2" id="KW-0963">Cytoplasm</keyword>
<dbReference type="InterPro" id="IPR020449">
    <property type="entry name" value="Tscrpt_reg_AraC-type_HTH"/>
</dbReference>
<feature type="domain" description="HTH araC/xylS-type" evidence="9">
    <location>
        <begin position="428"/>
        <end position="526"/>
    </location>
</feature>
<comment type="subcellular location">
    <subcellularLocation>
        <location evidence="1">Cytoplasm</location>
    </subcellularLocation>
</comment>
<evidence type="ECO:0000256" key="4">
    <source>
        <dbReference type="ARBA" id="ARBA00023012"/>
    </source>
</evidence>
<dbReference type="GO" id="GO:0005737">
    <property type="term" value="C:cytoplasm"/>
    <property type="evidence" value="ECO:0007669"/>
    <property type="project" value="UniProtKB-SubCell"/>
</dbReference>
<dbReference type="InterPro" id="IPR018060">
    <property type="entry name" value="HTH_AraC"/>
</dbReference>
<keyword evidence="7" id="KW-0804">Transcription</keyword>
<dbReference type="SMART" id="SM00342">
    <property type="entry name" value="HTH_ARAC"/>
    <property type="match status" value="1"/>
</dbReference>
<dbReference type="PANTHER" id="PTHR42713:SF3">
    <property type="entry name" value="TRANSCRIPTIONAL REGULATORY PROTEIN HPTR"/>
    <property type="match status" value="1"/>
</dbReference>
<dbReference type="InterPro" id="IPR051552">
    <property type="entry name" value="HptR"/>
</dbReference>
<dbReference type="Gene3D" id="1.10.10.60">
    <property type="entry name" value="Homeodomain-like"/>
    <property type="match status" value="2"/>
</dbReference>
<sequence length="528" mass="61458">MKVILADDEIQVRKGLRMKVDWKEEGFQIVDEASNGQEVLELLQNIKVDVVITDMRMPIMDGVEFAKRCHQDFPTIKVIVLSGYSDFDYVRSSMKEGVRDYLLKPVAPDELNDALRRIRKEIEDERRKQGELAKMSQFVYSHLQEVQEQYLLHLVKDELLQLNLVKDRLRQLHLDNFANENVKVQFLTVEIREDNNNPNRLKELWQPFQMFCREIAKEHRGTYSFYNPSYANMVHFVQLIDLDLENDISNLVKKVQQNAKRFFSLETVIGIGSIVNGLIEFRTGYISSLLSWSQSQLGSHSQVIDQAVTREEGFNFSPDFERRLTNSIENVDFKMFKESLNTVLGEGDNQSVLSFSFVANRVLFLLGSLAKKYDIETNDIQKTIWNCQQSIWELCSQSKVIKYLVQLAQLIIEKVRMTRFSSGKVLMDSIRHYLDEHYGSEISLSLLSELFHINSAYLSETFKNHVGQNFSDYLVNLRMEKAKQFLKDKHLKIIDVANLVGFSNSGYFSTVFKKHFGQTPVEYRNSIE</sequence>
<dbReference type="InterPro" id="IPR011006">
    <property type="entry name" value="CheY-like_superfamily"/>
</dbReference>
<dbReference type="SUPFAM" id="SSF46689">
    <property type="entry name" value="Homeodomain-like"/>
    <property type="match status" value="2"/>
</dbReference>
<dbReference type="GO" id="GO:0043565">
    <property type="term" value="F:sequence-specific DNA binding"/>
    <property type="evidence" value="ECO:0007669"/>
    <property type="project" value="InterPro"/>
</dbReference>
<dbReference type="Pfam" id="PF00072">
    <property type="entry name" value="Response_reg"/>
    <property type="match status" value="1"/>
</dbReference>
<evidence type="ECO:0000256" key="8">
    <source>
        <dbReference type="PROSITE-ProRule" id="PRU00169"/>
    </source>
</evidence>
<evidence type="ECO:0000313" key="11">
    <source>
        <dbReference type="EMBL" id="OIJ15145.1"/>
    </source>
</evidence>
<dbReference type="Pfam" id="PF12833">
    <property type="entry name" value="HTH_18"/>
    <property type="match status" value="1"/>
</dbReference>
<evidence type="ECO:0000256" key="2">
    <source>
        <dbReference type="ARBA" id="ARBA00022490"/>
    </source>
</evidence>
<keyword evidence="5" id="KW-0805">Transcription regulation</keyword>
<accession>A0A1S2LUV6</accession>
<proteinExistence type="predicted"/>
<keyword evidence="6" id="KW-0238">DNA-binding</keyword>
<keyword evidence="4" id="KW-0902">Two-component regulatory system</keyword>
<evidence type="ECO:0000256" key="6">
    <source>
        <dbReference type="ARBA" id="ARBA00023125"/>
    </source>
</evidence>
<evidence type="ECO:0000256" key="3">
    <source>
        <dbReference type="ARBA" id="ARBA00022553"/>
    </source>
</evidence>
<dbReference type="OrthoDB" id="342399at2"/>
<reference evidence="11 12" key="1">
    <citation type="submission" date="2016-10" db="EMBL/GenBank/DDBJ databases">
        <title>Draft genome sequences of four alkaliphilic bacteria belonging to the Anaerobacillus genus.</title>
        <authorList>
            <person name="Bassil N.M."/>
            <person name="Lloyd J.R."/>
        </authorList>
    </citation>
    <scope>NUCLEOTIDE SEQUENCE [LARGE SCALE GENOMIC DNA]</scope>
    <source>
        <strain evidence="11 12">DSM 18345</strain>
    </source>
</reference>
<name>A0A1S2LUV6_9BACI</name>
<dbReference type="InterPro" id="IPR018062">
    <property type="entry name" value="HTH_AraC-typ_CS"/>
</dbReference>
<dbReference type="InterPro" id="IPR009057">
    <property type="entry name" value="Homeodomain-like_sf"/>
</dbReference>
<dbReference type="InterPro" id="IPR001789">
    <property type="entry name" value="Sig_transdc_resp-reg_receiver"/>
</dbReference>